<evidence type="ECO:0000313" key="2">
    <source>
        <dbReference type="Proteomes" id="UP000095395"/>
    </source>
</evidence>
<sequence length="396" mass="46022">MYIWPKEIQQIIAEVLHAQNPITCLEKFKNYEPAKKITFLLFDGNQTTNFQYITHDYNLSKYRIVNLGNYANTAIITTSMLLDKNDLTAIKTAYSVNIDSNIVSMLPQLLKNKPITPDFLNFLVYIKKNNLDLNISPYLLEDSLNSSGMKNEARAYECLLSFFSFSDLSLQQLYSLPISPDVIAFNHADDAWSQMKYSRFYERNDEKRVRSIYCFLLKVYIIEFGSKKSSRKKLIELVDFINTNLGIYLESGLLLAYWYFNKSYNCVLDFFQKIQPGAKDKLKKVEGMAWDLFHLWDIPTEMAVQSHTYNAIILQAFATHDDALAQIAKLNPIVRIAFYQQEAQVKYKLSLSNFLHNDPIIDSIIDNQKQRECLCETVDLIELSTQLEHEFLNTIK</sequence>
<evidence type="ECO:0000313" key="1">
    <source>
        <dbReference type="EMBL" id="CUO17422.1"/>
    </source>
</evidence>
<organism evidence="1 2">
    <name type="scientific">Roseburia inulinivorans</name>
    <dbReference type="NCBI Taxonomy" id="360807"/>
    <lineage>
        <taxon>Bacteria</taxon>
        <taxon>Bacillati</taxon>
        <taxon>Bacillota</taxon>
        <taxon>Clostridia</taxon>
        <taxon>Lachnospirales</taxon>
        <taxon>Lachnospiraceae</taxon>
        <taxon>Roseburia</taxon>
    </lineage>
</organism>
<dbReference type="AlphaFoldDB" id="A0A174CVH6"/>
<dbReference type="RefSeq" id="WP_055302387.1">
    <property type="nucleotide sequence ID" value="NZ_CYYR01000017.1"/>
</dbReference>
<proteinExistence type="predicted"/>
<protein>
    <submittedName>
        <fullName evidence="1">Uncharacterized protein</fullName>
    </submittedName>
</protein>
<name>A0A174CVH6_9FIRM</name>
<dbReference type="Proteomes" id="UP000095395">
    <property type="component" value="Unassembled WGS sequence"/>
</dbReference>
<gene>
    <name evidence="1" type="ORF">ERS852392_02383</name>
</gene>
<accession>A0A174CVH6</accession>
<reference evidence="1 2" key="1">
    <citation type="submission" date="2015-09" db="EMBL/GenBank/DDBJ databases">
        <authorList>
            <consortium name="Pathogen Informatics"/>
        </authorList>
    </citation>
    <scope>NUCLEOTIDE SEQUENCE [LARGE SCALE GENOMIC DNA]</scope>
    <source>
        <strain evidence="1 2">2789STDY5608835</strain>
    </source>
</reference>
<dbReference type="EMBL" id="CYYR01000017">
    <property type="protein sequence ID" value="CUO17422.1"/>
    <property type="molecule type" value="Genomic_DNA"/>
</dbReference>